<organism evidence="2 3">
    <name type="scientific">Selenomonas noxia F0398</name>
    <dbReference type="NCBI Taxonomy" id="702437"/>
    <lineage>
        <taxon>Bacteria</taxon>
        <taxon>Bacillati</taxon>
        <taxon>Bacillota</taxon>
        <taxon>Negativicutes</taxon>
        <taxon>Selenomonadales</taxon>
        <taxon>Selenomonadaceae</taxon>
        <taxon>Selenomonas</taxon>
    </lineage>
</organism>
<dbReference type="CDD" id="cd02976">
    <property type="entry name" value="NrdH"/>
    <property type="match status" value="1"/>
</dbReference>
<dbReference type="InterPro" id="IPR051548">
    <property type="entry name" value="Grx-like_ET"/>
</dbReference>
<feature type="domain" description="Glutaredoxin" evidence="1">
    <location>
        <begin position="2"/>
        <end position="55"/>
    </location>
</feature>
<name>A0ABP2MSP3_9FIRM</name>
<dbReference type="GeneID" id="32475622"/>
<dbReference type="InterPro" id="IPR036249">
    <property type="entry name" value="Thioredoxin-like_sf"/>
</dbReference>
<evidence type="ECO:0000313" key="2">
    <source>
        <dbReference type="EMBL" id="EHG25957.1"/>
    </source>
</evidence>
<dbReference type="RefSeq" id="WP_006694840.1">
    <property type="nucleotide sequence ID" value="NZ_JH376857.1"/>
</dbReference>
<protein>
    <recommendedName>
        <fullName evidence="1">Glutaredoxin domain-containing protein</fullName>
    </recommendedName>
</protein>
<dbReference type="EMBL" id="ADGH01000003">
    <property type="protein sequence ID" value="EHG25957.1"/>
    <property type="molecule type" value="Genomic_DNA"/>
</dbReference>
<dbReference type="Gene3D" id="3.40.30.10">
    <property type="entry name" value="Glutaredoxin"/>
    <property type="match status" value="1"/>
</dbReference>
<dbReference type="PROSITE" id="PS00195">
    <property type="entry name" value="GLUTAREDOXIN_1"/>
    <property type="match status" value="1"/>
</dbReference>
<dbReference type="InterPro" id="IPR002109">
    <property type="entry name" value="Glutaredoxin"/>
</dbReference>
<dbReference type="PANTHER" id="PTHR34386:SF1">
    <property type="entry name" value="GLUTAREDOXIN-LIKE PROTEIN NRDH"/>
    <property type="match status" value="1"/>
</dbReference>
<dbReference type="Proteomes" id="UP000003175">
    <property type="component" value="Unassembled WGS sequence"/>
</dbReference>
<keyword evidence="3" id="KW-1185">Reference proteome</keyword>
<evidence type="ECO:0000259" key="1">
    <source>
        <dbReference type="Pfam" id="PF00462"/>
    </source>
</evidence>
<accession>A0ABP2MSP3</accession>
<sequence length="76" mass="8375">MIQVFSFDACPWCTKAKKYLDKKGVAYTVRDIEKEPAAYEDLVKLTGESACPVILGDSGEYVRGFDQPAIDKLIGA</sequence>
<dbReference type="PANTHER" id="PTHR34386">
    <property type="entry name" value="GLUTAREDOXIN"/>
    <property type="match status" value="1"/>
</dbReference>
<dbReference type="SUPFAM" id="SSF52833">
    <property type="entry name" value="Thioredoxin-like"/>
    <property type="match status" value="1"/>
</dbReference>
<dbReference type="Pfam" id="PF00462">
    <property type="entry name" value="Glutaredoxin"/>
    <property type="match status" value="1"/>
</dbReference>
<evidence type="ECO:0000313" key="3">
    <source>
        <dbReference type="Proteomes" id="UP000003175"/>
    </source>
</evidence>
<dbReference type="PROSITE" id="PS51354">
    <property type="entry name" value="GLUTAREDOXIN_2"/>
    <property type="match status" value="1"/>
</dbReference>
<comment type="caution">
    <text evidence="2">The sequence shown here is derived from an EMBL/GenBank/DDBJ whole genome shotgun (WGS) entry which is preliminary data.</text>
</comment>
<reference evidence="2 3" key="1">
    <citation type="submission" date="2011-08" db="EMBL/GenBank/DDBJ databases">
        <title>The Genome Sequence of Selenomonas noxia F0398.</title>
        <authorList>
            <consortium name="The Broad Institute Genome Sequencing Platform"/>
            <person name="Earl A."/>
            <person name="Ward D."/>
            <person name="Feldgarden M."/>
            <person name="Gevers D."/>
            <person name="Izard J."/>
            <person name="Ganesan A."/>
            <person name="Blanton J.M."/>
            <person name="Baranova O.V."/>
            <person name="Tanner A.C."/>
            <person name="Dewhirst F.E."/>
            <person name="Young S.K."/>
            <person name="Zeng Q."/>
            <person name="Gargeya S."/>
            <person name="Fitzgerald M."/>
            <person name="Haas B."/>
            <person name="Abouelleil A."/>
            <person name="Alvarado L."/>
            <person name="Arachchi H.M."/>
            <person name="Berlin A."/>
            <person name="Brown A."/>
            <person name="Chapman S.B."/>
            <person name="Chen Z."/>
            <person name="Dunbar C."/>
            <person name="Freedman E."/>
            <person name="Gearin G."/>
            <person name="Gellesch M."/>
            <person name="Goldberg J."/>
            <person name="Griggs A."/>
            <person name="Gujja S."/>
            <person name="Heiman D."/>
            <person name="Howarth C."/>
            <person name="Larson L."/>
            <person name="Lui A."/>
            <person name="MacDonald P.J.P."/>
            <person name="Montmayeur A."/>
            <person name="Murphy C."/>
            <person name="Neiman D."/>
            <person name="Pearson M."/>
            <person name="Priest M."/>
            <person name="Roberts A."/>
            <person name="Saif S."/>
            <person name="Shea T."/>
            <person name="Shenoy N."/>
            <person name="Sisk P."/>
            <person name="Stolte C."/>
            <person name="Sykes S."/>
            <person name="Wortman J."/>
            <person name="Nusbaum C."/>
            <person name="Birren B."/>
        </authorList>
    </citation>
    <scope>NUCLEOTIDE SEQUENCE [LARGE SCALE GENOMIC DNA]</scope>
    <source>
        <strain evidence="2 3">F0398</strain>
    </source>
</reference>
<gene>
    <name evidence="2" type="ORF">HMPREF9432_00458</name>
</gene>
<proteinExistence type="predicted"/>
<dbReference type="InterPro" id="IPR011767">
    <property type="entry name" value="GLR_AS"/>
</dbReference>